<protein>
    <submittedName>
        <fullName evidence="2">Uncharacterized protein</fullName>
    </submittedName>
</protein>
<dbReference type="AlphaFoldDB" id="A0A830HL41"/>
<keyword evidence="3" id="KW-1185">Reference proteome</keyword>
<feature type="compositionally biased region" description="Basic residues" evidence="1">
    <location>
        <begin position="1"/>
        <end position="10"/>
    </location>
</feature>
<reference evidence="2" key="1">
    <citation type="submission" date="2020-10" db="EMBL/GenBank/DDBJ databases">
        <title>Unveiling of a novel bifunctional photoreceptor, Dualchrome1, isolated from a cosmopolitan green alga.</title>
        <authorList>
            <person name="Suzuki S."/>
            <person name="Kawachi M."/>
        </authorList>
    </citation>
    <scope>NUCLEOTIDE SEQUENCE</scope>
    <source>
        <strain evidence="2">NIES 2893</strain>
    </source>
</reference>
<comment type="caution">
    <text evidence="2">The sequence shown here is derived from an EMBL/GenBank/DDBJ whole genome shotgun (WGS) entry which is preliminary data.</text>
</comment>
<feature type="region of interest" description="Disordered" evidence="1">
    <location>
        <begin position="1"/>
        <end position="37"/>
    </location>
</feature>
<dbReference type="EMBL" id="BNJQ01000018">
    <property type="protein sequence ID" value="GHP07894.1"/>
    <property type="molecule type" value="Genomic_DNA"/>
</dbReference>
<name>A0A830HL41_9CHLO</name>
<evidence type="ECO:0000313" key="3">
    <source>
        <dbReference type="Proteomes" id="UP000660262"/>
    </source>
</evidence>
<dbReference type="Proteomes" id="UP000660262">
    <property type="component" value="Unassembled WGS sequence"/>
</dbReference>
<organism evidence="2 3">
    <name type="scientific">Pycnococcus provasolii</name>
    <dbReference type="NCBI Taxonomy" id="41880"/>
    <lineage>
        <taxon>Eukaryota</taxon>
        <taxon>Viridiplantae</taxon>
        <taxon>Chlorophyta</taxon>
        <taxon>Pseudoscourfieldiophyceae</taxon>
        <taxon>Pseudoscourfieldiales</taxon>
        <taxon>Pycnococcaceae</taxon>
        <taxon>Pycnococcus</taxon>
    </lineage>
</organism>
<proteinExistence type="predicted"/>
<evidence type="ECO:0000313" key="2">
    <source>
        <dbReference type="EMBL" id="GHP07894.1"/>
    </source>
</evidence>
<gene>
    <name evidence="2" type="ORF">PPROV_000663600</name>
</gene>
<sequence length="79" mass="8134">MSASAGKRRRIQDELGESNEMGIEGASTPPAQTTMQVRPRRVVVDAGGVQFVTSLATIEACGGYLAAAVKRDLAGAADA</sequence>
<accession>A0A830HL41</accession>
<evidence type="ECO:0000256" key="1">
    <source>
        <dbReference type="SAM" id="MobiDB-lite"/>
    </source>
</evidence>